<gene>
    <name evidence="9" type="ORF">D3Z33_06005</name>
</gene>
<keyword evidence="3 6" id="KW-0378">Hydrolase</keyword>
<evidence type="ECO:0000256" key="7">
    <source>
        <dbReference type="SAM" id="Coils"/>
    </source>
</evidence>
<feature type="coiled-coil region" evidence="7">
    <location>
        <begin position="14"/>
        <end position="57"/>
    </location>
</feature>
<dbReference type="Gene3D" id="1.10.1370.30">
    <property type="match status" value="1"/>
</dbReference>
<dbReference type="GO" id="GO:0046872">
    <property type="term" value="F:metal ion binding"/>
    <property type="evidence" value="ECO:0007669"/>
    <property type="project" value="UniProtKB-UniRule"/>
</dbReference>
<dbReference type="CDD" id="cd09606">
    <property type="entry name" value="M3B_PepF"/>
    <property type="match status" value="1"/>
</dbReference>
<comment type="similarity">
    <text evidence="6">Belongs to the peptidase M3 family.</text>
</comment>
<evidence type="ECO:0000256" key="2">
    <source>
        <dbReference type="ARBA" id="ARBA00022723"/>
    </source>
</evidence>
<organism evidence="9 10">
    <name type="scientific">Senegalia massiliensis</name>
    <dbReference type="NCBI Taxonomy" id="1720316"/>
    <lineage>
        <taxon>Bacteria</taxon>
        <taxon>Bacillati</taxon>
        <taxon>Bacillota</taxon>
        <taxon>Clostridia</taxon>
        <taxon>Eubacteriales</taxon>
        <taxon>Clostridiaceae</taxon>
        <taxon>Senegalia</taxon>
    </lineage>
</organism>
<evidence type="ECO:0000256" key="3">
    <source>
        <dbReference type="ARBA" id="ARBA00022801"/>
    </source>
</evidence>
<comment type="cofactor">
    <cofactor evidence="6">
        <name>Zn(2+)</name>
        <dbReference type="ChEBI" id="CHEBI:29105"/>
    </cofactor>
    <text evidence="6">Binds 1 zinc ion.</text>
</comment>
<evidence type="ECO:0000313" key="9">
    <source>
        <dbReference type="EMBL" id="NBI06414.1"/>
    </source>
</evidence>
<keyword evidence="2 6" id="KW-0479">Metal-binding</keyword>
<dbReference type="InterPro" id="IPR001567">
    <property type="entry name" value="Pept_M3A_M3B_dom"/>
</dbReference>
<evidence type="ECO:0000256" key="5">
    <source>
        <dbReference type="ARBA" id="ARBA00023049"/>
    </source>
</evidence>
<dbReference type="AlphaFoldDB" id="A0A845QWP6"/>
<dbReference type="NCBIfam" id="TIGR02289">
    <property type="entry name" value="M3_not_pepF"/>
    <property type="match status" value="1"/>
</dbReference>
<evidence type="ECO:0000256" key="1">
    <source>
        <dbReference type="ARBA" id="ARBA00022670"/>
    </source>
</evidence>
<dbReference type="InterPro" id="IPR011976">
    <property type="entry name" value="Pept_M3B_oligopep-rel"/>
</dbReference>
<dbReference type="PANTHER" id="PTHR11804:SF28">
    <property type="entry name" value="OLIGOENDOPEPTIDASE F"/>
    <property type="match status" value="1"/>
</dbReference>
<comment type="caution">
    <text evidence="9">The sequence shown here is derived from an EMBL/GenBank/DDBJ whole genome shotgun (WGS) entry which is preliminary data.</text>
</comment>
<evidence type="ECO:0000256" key="6">
    <source>
        <dbReference type="RuleBase" id="RU003435"/>
    </source>
</evidence>
<dbReference type="OrthoDB" id="9762795at2"/>
<dbReference type="GO" id="GO:0006508">
    <property type="term" value="P:proteolysis"/>
    <property type="evidence" value="ECO:0007669"/>
    <property type="project" value="UniProtKB-KW"/>
</dbReference>
<dbReference type="RefSeq" id="WP_160196899.1">
    <property type="nucleotide sequence ID" value="NZ_QXXA01000006.1"/>
</dbReference>
<proteinExistence type="inferred from homology"/>
<dbReference type="Pfam" id="PF01432">
    <property type="entry name" value="Peptidase_M3"/>
    <property type="match status" value="2"/>
</dbReference>
<dbReference type="GO" id="GO:0006518">
    <property type="term" value="P:peptide metabolic process"/>
    <property type="evidence" value="ECO:0007669"/>
    <property type="project" value="TreeGrafter"/>
</dbReference>
<evidence type="ECO:0000256" key="4">
    <source>
        <dbReference type="ARBA" id="ARBA00022833"/>
    </source>
</evidence>
<protein>
    <submittedName>
        <fullName evidence="9">M3 family oligoendopeptidase</fullName>
    </submittedName>
</protein>
<keyword evidence="1 6" id="KW-0645">Protease</keyword>
<evidence type="ECO:0000313" key="10">
    <source>
        <dbReference type="Proteomes" id="UP000467132"/>
    </source>
</evidence>
<keyword evidence="4 6" id="KW-0862">Zinc</keyword>
<feature type="domain" description="Peptidase M3A/M3B catalytic" evidence="8">
    <location>
        <begin position="167"/>
        <end position="269"/>
    </location>
</feature>
<dbReference type="EMBL" id="QXXA01000006">
    <property type="protein sequence ID" value="NBI06414.1"/>
    <property type="molecule type" value="Genomic_DNA"/>
</dbReference>
<dbReference type="PANTHER" id="PTHR11804">
    <property type="entry name" value="PROTEASE M3 THIMET OLIGOPEPTIDASE-RELATED"/>
    <property type="match status" value="1"/>
</dbReference>
<sequence length="565" mass="67408">MKKFNEYEYIRPNIKKLEKKFIDYLEKFKKAESVDIQNEMMKNINNLRKNFETMENLVLIRHTINLNDEYYEKEKEFMDENSPVYTGFVSKYYKALLNSQFKNELEDQWGEQIFKIAELKIKTFSEDIIEDLKKENKLVSRYTKLRGSAKINFEGEERNLSEMGPFLQSKDRNIRKKAQVAYNSFFFENEEEFDNIYDEMVKVRQKIAKKLGYNNFIELAYDRHKRSDYNKDMVKQYRDQIKEEIVPIANSLRKRQAERLGIDVLKYYDEPLEFLSGNATPKGDKNWMIENAEKMYNELSIETGEFFKFMNQKNLMDLEAKKGKAGGGYCTFIDDYKSPFIFSNFNGTSDDVDVLTHEAGHAFQMYSSRDFELPEYNFPTLDACEIHSMSMEFLAWPWMDLFFKEDTLKYKFSHLSGTVLFLPYGALVDEFQHFVFENPEASKVDRKRKWRDLEKEYLPNLNYEDNDFLERGGFWFRQGHIFTDPFYYIDYTLAQVCAFQYWVKYRDNKEKALESYIKLCEMGGSKSFLQLVETAGLKNPFNEGTISEISKPIKEWLEKIDDKKL</sequence>
<dbReference type="GO" id="GO:0004222">
    <property type="term" value="F:metalloendopeptidase activity"/>
    <property type="evidence" value="ECO:0007669"/>
    <property type="project" value="InterPro"/>
</dbReference>
<keyword evidence="5 6" id="KW-0482">Metalloprotease</keyword>
<feature type="domain" description="Peptidase M3A/M3B catalytic" evidence="8">
    <location>
        <begin position="312"/>
        <end position="548"/>
    </location>
</feature>
<dbReference type="Proteomes" id="UP000467132">
    <property type="component" value="Unassembled WGS sequence"/>
</dbReference>
<keyword evidence="7" id="KW-0175">Coiled coil</keyword>
<evidence type="ECO:0000259" key="8">
    <source>
        <dbReference type="Pfam" id="PF01432"/>
    </source>
</evidence>
<reference evidence="9 10" key="1">
    <citation type="submission" date="2018-08" db="EMBL/GenBank/DDBJ databases">
        <title>Murine metabolic-syndrome-specific gut microbial biobank.</title>
        <authorList>
            <person name="Liu C."/>
        </authorList>
    </citation>
    <scope>NUCLEOTIDE SEQUENCE [LARGE SCALE GENOMIC DNA]</scope>
    <source>
        <strain evidence="9 10">583</strain>
    </source>
</reference>
<dbReference type="InterPro" id="IPR045090">
    <property type="entry name" value="Pept_M3A_M3B"/>
</dbReference>
<name>A0A845QWP6_9CLOT</name>
<accession>A0A845QWP6</accession>
<dbReference type="SUPFAM" id="SSF55486">
    <property type="entry name" value="Metalloproteases ('zincins'), catalytic domain"/>
    <property type="match status" value="1"/>
</dbReference>
<keyword evidence="10" id="KW-1185">Reference proteome</keyword>